<organism evidence="1 2">
    <name type="scientific">Leyella stercorea DSM 18206</name>
    <dbReference type="NCBI Taxonomy" id="1002367"/>
    <lineage>
        <taxon>Bacteria</taxon>
        <taxon>Pseudomonadati</taxon>
        <taxon>Bacteroidota</taxon>
        <taxon>Bacteroidia</taxon>
        <taxon>Bacteroidales</taxon>
        <taxon>Prevotellaceae</taxon>
        <taxon>Leyella</taxon>
    </lineage>
</organism>
<accession>G6B1V0</accession>
<dbReference type="AlphaFoldDB" id="G6B1V0"/>
<name>G6B1V0_9BACT</name>
<sequence length="42" mass="5056">MLKCTPTEFTEFSCRGELLCILRVPWDNTTQPKHLCHLWEDY</sequence>
<evidence type="ECO:0000313" key="2">
    <source>
        <dbReference type="Proteomes" id="UP000004407"/>
    </source>
</evidence>
<proteinExistence type="predicted"/>
<gene>
    <name evidence="1" type="ORF">HMPREF0673_02881</name>
</gene>
<dbReference type="Proteomes" id="UP000004407">
    <property type="component" value="Unassembled WGS sequence"/>
</dbReference>
<dbReference type="HOGENOM" id="CLU_3255988_0_0_10"/>
<evidence type="ECO:0000313" key="1">
    <source>
        <dbReference type="EMBL" id="EHJ35891.1"/>
    </source>
</evidence>
<protein>
    <submittedName>
        <fullName evidence="1">Uncharacterized protein</fullName>
    </submittedName>
</protein>
<dbReference type="EMBL" id="AFZZ01000252">
    <property type="protein sequence ID" value="EHJ35891.1"/>
    <property type="molecule type" value="Genomic_DNA"/>
</dbReference>
<comment type="caution">
    <text evidence="1">The sequence shown here is derived from an EMBL/GenBank/DDBJ whole genome shotgun (WGS) entry which is preliminary data.</text>
</comment>
<reference evidence="1 2" key="1">
    <citation type="submission" date="2011-08" db="EMBL/GenBank/DDBJ databases">
        <authorList>
            <person name="Weinstock G."/>
            <person name="Sodergren E."/>
            <person name="Clifton S."/>
            <person name="Fulton L."/>
            <person name="Fulton B."/>
            <person name="Courtney L."/>
            <person name="Fronick C."/>
            <person name="Harrison M."/>
            <person name="Strong C."/>
            <person name="Farmer C."/>
            <person name="Delahaunty K."/>
            <person name="Markovic C."/>
            <person name="Hall O."/>
            <person name="Minx P."/>
            <person name="Tomlinson C."/>
            <person name="Mitreva M."/>
            <person name="Hou S."/>
            <person name="Chen J."/>
            <person name="Wollam A."/>
            <person name="Pepin K.H."/>
            <person name="Johnson M."/>
            <person name="Bhonagiri V."/>
            <person name="Zhang X."/>
            <person name="Suruliraj S."/>
            <person name="Warren W."/>
            <person name="Chinwalla A."/>
            <person name="Mardis E.R."/>
            <person name="Wilson R.K."/>
        </authorList>
    </citation>
    <scope>NUCLEOTIDE SEQUENCE [LARGE SCALE GENOMIC DNA]</scope>
    <source>
        <strain evidence="1 2">DSM 18206</strain>
    </source>
</reference>